<dbReference type="InterPro" id="IPR006638">
    <property type="entry name" value="Elp3/MiaA/NifB-like_rSAM"/>
</dbReference>
<dbReference type="EMBL" id="SMGG01000007">
    <property type="protein sequence ID" value="TCK58341.1"/>
    <property type="molecule type" value="Genomic_DNA"/>
</dbReference>
<dbReference type="GO" id="GO:0051539">
    <property type="term" value="F:4 iron, 4 sulfur cluster binding"/>
    <property type="evidence" value="ECO:0007669"/>
    <property type="project" value="UniProtKB-UniRule"/>
</dbReference>
<dbReference type="Gene3D" id="3.40.50.12160">
    <property type="entry name" value="Methylthiotransferase, N-terminal domain"/>
    <property type="match status" value="1"/>
</dbReference>
<dbReference type="InterPro" id="IPR058240">
    <property type="entry name" value="rSAM_sf"/>
</dbReference>
<dbReference type="Pfam" id="PF04055">
    <property type="entry name" value="Radical_SAM"/>
    <property type="match status" value="1"/>
</dbReference>
<keyword evidence="4 13" id="KW-0808">Transferase</keyword>
<dbReference type="InterPro" id="IPR005839">
    <property type="entry name" value="Methylthiotransferase"/>
</dbReference>
<feature type="binding site" evidence="13">
    <location>
        <position position="81"/>
    </location>
    <ligand>
        <name>[4Fe-4S] cluster</name>
        <dbReference type="ChEBI" id="CHEBI:49883"/>
        <label>1</label>
    </ligand>
</feature>
<dbReference type="PROSITE" id="PS51449">
    <property type="entry name" value="MTTASE_N"/>
    <property type="match status" value="1"/>
</dbReference>
<dbReference type="NCBIfam" id="TIGR00089">
    <property type="entry name" value="MiaB/RimO family radical SAM methylthiotransferase"/>
    <property type="match status" value="1"/>
</dbReference>
<comment type="subunit">
    <text evidence="13">Monomer.</text>
</comment>
<dbReference type="GO" id="GO:0046872">
    <property type="term" value="F:metal ion binding"/>
    <property type="evidence" value="ECO:0007669"/>
    <property type="project" value="UniProtKB-KW"/>
</dbReference>
<evidence type="ECO:0000313" key="17">
    <source>
        <dbReference type="EMBL" id="TCK58341.1"/>
    </source>
</evidence>
<dbReference type="PROSITE" id="PS51918">
    <property type="entry name" value="RADICAL_SAM"/>
    <property type="match status" value="1"/>
</dbReference>
<dbReference type="Gene3D" id="3.80.30.20">
    <property type="entry name" value="tm_1862 like domain"/>
    <property type="match status" value="1"/>
</dbReference>
<dbReference type="InterPro" id="IPR020612">
    <property type="entry name" value="Methylthiotransferase_CS"/>
</dbReference>
<dbReference type="GO" id="GO:0005829">
    <property type="term" value="C:cytosol"/>
    <property type="evidence" value="ECO:0007669"/>
    <property type="project" value="TreeGrafter"/>
</dbReference>
<comment type="subcellular location">
    <subcellularLocation>
        <location evidence="13">Cytoplasm</location>
    </subcellularLocation>
</comment>
<keyword evidence="6 13" id="KW-0479">Metal-binding</keyword>
<feature type="binding site" evidence="13">
    <location>
        <position position="153"/>
    </location>
    <ligand>
        <name>[4Fe-4S] cluster</name>
        <dbReference type="ChEBI" id="CHEBI:49883"/>
        <label>2</label>
        <note>4Fe-4S-S-AdoMet</note>
    </ligand>
</feature>
<dbReference type="NCBIfam" id="TIGR01574">
    <property type="entry name" value="miaB-methiolase"/>
    <property type="match status" value="1"/>
</dbReference>
<comment type="catalytic activity">
    <reaction evidence="13">
        <text>N(6)-dimethylallyladenosine(37) in tRNA + (sulfur carrier)-SH + AH2 + 2 S-adenosyl-L-methionine = 2-methylsulfanyl-N(6)-dimethylallyladenosine(37) in tRNA + (sulfur carrier)-H + 5'-deoxyadenosine + L-methionine + A + S-adenosyl-L-homocysteine + 2 H(+)</text>
        <dbReference type="Rhea" id="RHEA:37067"/>
        <dbReference type="Rhea" id="RHEA-COMP:10375"/>
        <dbReference type="Rhea" id="RHEA-COMP:10376"/>
        <dbReference type="Rhea" id="RHEA-COMP:14737"/>
        <dbReference type="Rhea" id="RHEA-COMP:14739"/>
        <dbReference type="ChEBI" id="CHEBI:13193"/>
        <dbReference type="ChEBI" id="CHEBI:15378"/>
        <dbReference type="ChEBI" id="CHEBI:17319"/>
        <dbReference type="ChEBI" id="CHEBI:17499"/>
        <dbReference type="ChEBI" id="CHEBI:29917"/>
        <dbReference type="ChEBI" id="CHEBI:57844"/>
        <dbReference type="ChEBI" id="CHEBI:57856"/>
        <dbReference type="ChEBI" id="CHEBI:59789"/>
        <dbReference type="ChEBI" id="CHEBI:64428"/>
        <dbReference type="ChEBI" id="CHEBI:74415"/>
        <dbReference type="ChEBI" id="CHEBI:74417"/>
        <dbReference type="EC" id="2.8.4.3"/>
    </reaction>
</comment>
<dbReference type="InterPro" id="IPR023404">
    <property type="entry name" value="rSAM_horseshoe"/>
</dbReference>
<dbReference type="PROSITE" id="PS50926">
    <property type="entry name" value="TRAM"/>
    <property type="match status" value="1"/>
</dbReference>
<dbReference type="RefSeq" id="WP_132874516.1">
    <property type="nucleotide sequence ID" value="NZ_SMGG01000007.1"/>
</dbReference>
<dbReference type="GO" id="GO:0035597">
    <property type="term" value="F:tRNA-2-methylthio-N(6)-dimethylallyladenosine(37) synthase activity"/>
    <property type="evidence" value="ECO:0007669"/>
    <property type="project" value="UniProtKB-EC"/>
</dbReference>
<evidence type="ECO:0000256" key="11">
    <source>
        <dbReference type="ARBA" id="ARBA00080698"/>
    </source>
</evidence>
<keyword evidence="5 13" id="KW-0949">S-adenosyl-L-methionine</keyword>
<comment type="cofactor">
    <cofactor evidence="13">
        <name>[4Fe-4S] cluster</name>
        <dbReference type="ChEBI" id="CHEBI:49883"/>
    </cofactor>
    <text evidence="13">Binds 2 [4Fe-4S] clusters. One cluster is coordinated with 3 cysteines and an exchangeable S-adenosyl-L-methionine.</text>
</comment>
<evidence type="ECO:0000256" key="12">
    <source>
        <dbReference type="ARBA" id="ARBA00081141"/>
    </source>
</evidence>
<dbReference type="InterPro" id="IPR006463">
    <property type="entry name" value="MiaB_methiolase"/>
</dbReference>
<organism evidence="17 18">
    <name type="scientific">Seleniivibrio woodruffii</name>
    <dbReference type="NCBI Taxonomy" id="1078050"/>
    <lineage>
        <taxon>Bacteria</taxon>
        <taxon>Pseudomonadati</taxon>
        <taxon>Deferribacterota</taxon>
        <taxon>Deferribacteres</taxon>
        <taxon>Deferribacterales</taxon>
        <taxon>Geovibrionaceae</taxon>
        <taxon>Seleniivibrio</taxon>
    </lineage>
</organism>
<dbReference type="InterPro" id="IPR007197">
    <property type="entry name" value="rSAM"/>
</dbReference>
<feature type="domain" description="MTTase N-terminal" evidence="15">
    <location>
        <begin position="2"/>
        <end position="118"/>
    </location>
</feature>
<keyword evidence="2 13" id="KW-0004">4Fe-4S</keyword>
<evidence type="ECO:0000256" key="8">
    <source>
        <dbReference type="ARBA" id="ARBA00023014"/>
    </source>
</evidence>
<comment type="similarity">
    <text evidence="13">Belongs to the methylthiotransferase family. MiaB subfamily.</text>
</comment>
<dbReference type="PANTHER" id="PTHR43020">
    <property type="entry name" value="CDK5 REGULATORY SUBUNIT-ASSOCIATED PROTEIN 1"/>
    <property type="match status" value="1"/>
</dbReference>
<proteinExistence type="inferred from homology"/>
<dbReference type="SFLD" id="SFLDG01082">
    <property type="entry name" value="B12-binding_domain_containing"/>
    <property type="match status" value="1"/>
</dbReference>
<evidence type="ECO:0000313" key="18">
    <source>
        <dbReference type="Proteomes" id="UP000294614"/>
    </source>
</evidence>
<dbReference type="HAMAP" id="MF_01864">
    <property type="entry name" value="tRNA_metthiotr_MiaB"/>
    <property type="match status" value="1"/>
</dbReference>
<evidence type="ECO:0000259" key="15">
    <source>
        <dbReference type="PROSITE" id="PS51449"/>
    </source>
</evidence>
<name>A0A4V2PRD2_9BACT</name>
<keyword evidence="7 13" id="KW-0408">Iron</keyword>
<evidence type="ECO:0000256" key="4">
    <source>
        <dbReference type="ARBA" id="ARBA00022679"/>
    </source>
</evidence>
<reference evidence="17 18" key="1">
    <citation type="submission" date="2019-03" db="EMBL/GenBank/DDBJ databases">
        <title>Genomic Encyclopedia of Type Strains, Phase IV (KMG-IV): sequencing the most valuable type-strain genomes for metagenomic binning, comparative biology and taxonomic classification.</title>
        <authorList>
            <person name="Goeker M."/>
        </authorList>
    </citation>
    <scope>NUCLEOTIDE SEQUENCE [LARGE SCALE GENOMIC DNA]</scope>
    <source>
        <strain evidence="17 18">DSM 24984</strain>
    </source>
</reference>
<dbReference type="InterPro" id="IPR013848">
    <property type="entry name" value="Methylthiotransferase_N"/>
</dbReference>
<evidence type="ECO:0000256" key="6">
    <source>
        <dbReference type="ARBA" id="ARBA00022723"/>
    </source>
</evidence>
<dbReference type="AlphaFoldDB" id="A0A4V2PRD2"/>
<keyword evidence="18" id="KW-1185">Reference proteome</keyword>
<protein>
    <recommendedName>
        <fullName evidence="10 13">tRNA-2-methylthio-N(6)-dimethylallyladenosine synthase</fullName>
        <ecNumber evidence="9 13">2.8.4.3</ecNumber>
    </recommendedName>
    <alternativeName>
        <fullName evidence="12 13">(Dimethylallyl)adenosine tRNA methylthiotransferase MiaB</fullName>
    </alternativeName>
    <alternativeName>
        <fullName evidence="11 13">tRNA-i(6)A37 methylthiotransferase</fullName>
    </alternativeName>
</protein>
<keyword evidence="13" id="KW-0819">tRNA processing</keyword>
<evidence type="ECO:0000256" key="5">
    <source>
        <dbReference type="ARBA" id="ARBA00022691"/>
    </source>
</evidence>
<evidence type="ECO:0000256" key="13">
    <source>
        <dbReference type="HAMAP-Rule" id="MF_01864"/>
    </source>
</evidence>
<dbReference type="Pfam" id="PF01938">
    <property type="entry name" value="TRAM"/>
    <property type="match status" value="1"/>
</dbReference>
<evidence type="ECO:0000256" key="2">
    <source>
        <dbReference type="ARBA" id="ARBA00022485"/>
    </source>
</evidence>
<dbReference type="InterPro" id="IPR002792">
    <property type="entry name" value="TRAM_dom"/>
</dbReference>
<evidence type="ECO:0000256" key="10">
    <source>
        <dbReference type="ARBA" id="ARBA00068570"/>
    </source>
</evidence>
<feature type="domain" description="Radical SAM core" evidence="16">
    <location>
        <begin position="139"/>
        <end position="370"/>
    </location>
</feature>
<dbReference type="PANTHER" id="PTHR43020:SF2">
    <property type="entry name" value="MITOCHONDRIAL TRNA METHYLTHIOTRANSFERASE CDK5RAP1"/>
    <property type="match status" value="1"/>
</dbReference>
<sequence length="443" mass="50458">MRKYFIHTMGCQMNEYDSQRIASILEKMGFVPAETMEEGDYLLVNTCSVREKPQHKADSAIGRFKQIKKKRPEVKVGFCGCVAQQDGEKILKNSKFIDFVVGTDGLDRLEEVIACVENGRRLCDTQVNDGELTIGSFRRNVSVSSFVTIMKGCDNFCSYCIVPYVRGREKSRTPEEILTEVRYLADNGAREVTLLGQNVNSYGKGLDEKISFPELINEVSGLDSIKRVRFVTSHPKDFSDELIDIMQNNEKVCEYLHLPLQAGSDRILKAMNRKYTYGHYRDMVMRAKERIPNLALSSDFIVGFPGETDEDFECTLNALREIEYDTIFAFAYSVRPGTGAEKLVDDVPEQTKKMRLAKVLDLQKEIITRRSKEYEKTVVEVMVEGRGKKDENQFSGRNRQNKVVNFSSEKELNIGDFAKVYITQARPNSLYGKALEEDSDVRG</sequence>
<dbReference type="OrthoDB" id="9805215at2"/>
<dbReference type="SFLD" id="SFLDF00273">
    <property type="entry name" value="(dimethylallyl)adenosine_tRNA"/>
    <property type="match status" value="1"/>
</dbReference>
<evidence type="ECO:0000256" key="7">
    <source>
        <dbReference type="ARBA" id="ARBA00023004"/>
    </source>
</evidence>
<dbReference type="SUPFAM" id="SSF102114">
    <property type="entry name" value="Radical SAM enzymes"/>
    <property type="match status" value="1"/>
</dbReference>
<feature type="binding site" evidence="13">
    <location>
        <position position="160"/>
    </location>
    <ligand>
        <name>[4Fe-4S] cluster</name>
        <dbReference type="ChEBI" id="CHEBI:49883"/>
        <label>2</label>
        <note>4Fe-4S-S-AdoMet</note>
    </ligand>
</feature>
<keyword evidence="8 13" id="KW-0411">Iron-sulfur</keyword>
<evidence type="ECO:0000256" key="1">
    <source>
        <dbReference type="ARBA" id="ARBA00003234"/>
    </source>
</evidence>
<dbReference type="SFLD" id="SFLDG01061">
    <property type="entry name" value="methylthiotransferase"/>
    <property type="match status" value="1"/>
</dbReference>
<dbReference type="SMART" id="SM00729">
    <property type="entry name" value="Elp3"/>
    <property type="match status" value="1"/>
</dbReference>
<feature type="binding site" evidence="13">
    <location>
        <position position="11"/>
    </location>
    <ligand>
        <name>[4Fe-4S] cluster</name>
        <dbReference type="ChEBI" id="CHEBI:49883"/>
        <label>1</label>
    </ligand>
</feature>
<dbReference type="Pfam" id="PF00919">
    <property type="entry name" value="UPF0004"/>
    <property type="match status" value="1"/>
</dbReference>
<evidence type="ECO:0000256" key="3">
    <source>
        <dbReference type="ARBA" id="ARBA00022490"/>
    </source>
</evidence>
<dbReference type="FunFam" id="3.40.50.12160:FF:000003">
    <property type="entry name" value="CDK5 regulatory subunit-associated protein 1"/>
    <property type="match status" value="1"/>
</dbReference>
<feature type="binding site" evidence="13">
    <location>
        <position position="47"/>
    </location>
    <ligand>
        <name>[4Fe-4S] cluster</name>
        <dbReference type="ChEBI" id="CHEBI:49883"/>
        <label>1</label>
    </ligand>
</feature>
<feature type="domain" description="TRAM" evidence="14">
    <location>
        <begin position="372"/>
        <end position="436"/>
    </location>
</feature>
<evidence type="ECO:0000256" key="9">
    <source>
        <dbReference type="ARBA" id="ARBA00033765"/>
    </source>
</evidence>
<dbReference type="PROSITE" id="PS01278">
    <property type="entry name" value="MTTASE_RADICAL"/>
    <property type="match status" value="1"/>
</dbReference>
<feature type="binding site" evidence="13">
    <location>
        <position position="157"/>
    </location>
    <ligand>
        <name>[4Fe-4S] cluster</name>
        <dbReference type="ChEBI" id="CHEBI:49883"/>
        <label>2</label>
        <note>4Fe-4S-S-AdoMet</note>
    </ligand>
</feature>
<keyword evidence="3 13" id="KW-0963">Cytoplasm</keyword>
<dbReference type="Proteomes" id="UP000294614">
    <property type="component" value="Unassembled WGS sequence"/>
</dbReference>
<dbReference type="FunFam" id="3.80.30.20:FF:000001">
    <property type="entry name" value="tRNA-2-methylthio-N(6)-dimethylallyladenosine synthase 2"/>
    <property type="match status" value="1"/>
</dbReference>
<comment type="function">
    <text evidence="1 13">Catalyzes the methylthiolation of N6-(dimethylallyl)adenosine (i(6)A), leading to the formation of 2-methylthio-N6-(dimethylallyl)adenosine (ms(2)i(6)A) at position 37 in tRNAs that read codons beginning with uridine.</text>
</comment>
<dbReference type="SFLD" id="SFLDS00029">
    <property type="entry name" value="Radical_SAM"/>
    <property type="match status" value="1"/>
</dbReference>
<gene>
    <name evidence="13" type="primary">miaB</name>
    <name evidence="17" type="ORF">C8D98_2539</name>
</gene>
<dbReference type="InterPro" id="IPR038135">
    <property type="entry name" value="Methylthiotransferase_N_sf"/>
</dbReference>
<evidence type="ECO:0000259" key="16">
    <source>
        <dbReference type="PROSITE" id="PS51918"/>
    </source>
</evidence>
<evidence type="ECO:0000259" key="14">
    <source>
        <dbReference type="PROSITE" id="PS50926"/>
    </source>
</evidence>
<dbReference type="CDD" id="cd01335">
    <property type="entry name" value="Radical_SAM"/>
    <property type="match status" value="1"/>
</dbReference>
<dbReference type="EC" id="2.8.4.3" evidence="9 13"/>
<comment type="caution">
    <text evidence="17">The sequence shown here is derived from an EMBL/GenBank/DDBJ whole genome shotgun (WGS) entry which is preliminary data.</text>
</comment>
<accession>A0A4V2PRD2</accession>